<accession>A0A1C3E7B4</accession>
<organism evidence="2 3">
    <name type="scientific">Planctopirus hydrillae</name>
    <dbReference type="NCBI Taxonomy" id="1841610"/>
    <lineage>
        <taxon>Bacteria</taxon>
        <taxon>Pseudomonadati</taxon>
        <taxon>Planctomycetota</taxon>
        <taxon>Planctomycetia</taxon>
        <taxon>Planctomycetales</taxon>
        <taxon>Planctomycetaceae</taxon>
        <taxon>Planctopirus</taxon>
    </lineage>
</organism>
<evidence type="ECO:0000256" key="1">
    <source>
        <dbReference type="SAM" id="MobiDB-lite"/>
    </source>
</evidence>
<evidence type="ECO:0000313" key="3">
    <source>
        <dbReference type="Proteomes" id="UP000094828"/>
    </source>
</evidence>
<dbReference type="Proteomes" id="UP000094828">
    <property type="component" value="Unassembled WGS sequence"/>
</dbReference>
<keyword evidence="3" id="KW-1185">Reference proteome</keyword>
<dbReference type="EMBL" id="LYDR01000144">
    <property type="protein sequence ID" value="ODA29104.1"/>
    <property type="molecule type" value="Genomic_DNA"/>
</dbReference>
<evidence type="ECO:0000313" key="2">
    <source>
        <dbReference type="EMBL" id="ODA29104.1"/>
    </source>
</evidence>
<sequence>MIQFQVGQSDCDDSGEMGAASSTKLINRGVESPGGDDRRKGGQENVTLRAVLDLQGGGGVGMVWF</sequence>
<protein>
    <submittedName>
        <fullName evidence="2">Uncharacterized protein</fullName>
    </submittedName>
</protein>
<dbReference type="AlphaFoldDB" id="A0A1C3E7B4"/>
<feature type="region of interest" description="Disordered" evidence="1">
    <location>
        <begin position="1"/>
        <end position="44"/>
    </location>
</feature>
<gene>
    <name evidence="2" type="ORF">A6X21_09835</name>
</gene>
<proteinExistence type="predicted"/>
<comment type="caution">
    <text evidence="2">The sequence shown here is derived from an EMBL/GenBank/DDBJ whole genome shotgun (WGS) entry which is preliminary data.</text>
</comment>
<reference evidence="2 3" key="1">
    <citation type="submission" date="2016-05" db="EMBL/GenBank/DDBJ databases">
        <title>Genomic and physiological characterization of Planctopirus sp. isolated from fresh water lake.</title>
        <authorList>
            <person name="Subhash Y."/>
            <person name="Ramana C."/>
        </authorList>
    </citation>
    <scope>NUCLEOTIDE SEQUENCE [LARGE SCALE GENOMIC DNA]</scope>
    <source>
        <strain evidence="2 3">JC280</strain>
    </source>
</reference>
<name>A0A1C3E7B4_9PLAN</name>